<dbReference type="RefSeq" id="WP_125133697.1">
    <property type="nucleotide sequence ID" value="NZ_ONZG01000007.1"/>
</dbReference>
<sequence>MINNRFAGIAFLTSISLFMPIESFAAEQEYHCKYGVRSKSGWVPEEAVYVIDLDEKKAVAFDSHIKFSNETPMQAKFRQRTNGEYKLAWNLKSMPSRRKRTVEGMVLNDYETTIDAHYQAWLNPKTMAVKMRVSVGRTTDTINGKGSCKLVK</sequence>
<evidence type="ECO:0000256" key="1">
    <source>
        <dbReference type="SAM" id="SignalP"/>
    </source>
</evidence>
<dbReference type="AlphaFoldDB" id="A0A2R8CB16"/>
<dbReference type="Proteomes" id="UP000244898">
    <property type="component" value="Unassembled WGS sequence"/>
</dbReference>
<evidence type="ECO:0000313" key="2">
    <source>
        <dbReference type="EMBL" id="SPJ29573.1"/>
    </source>
</evidence>
<feature type="chain" id="PRO_5015342045" evidence="1">
    <location>
        <begin position="26"/>
        <end position="152"/>
    </location>
</feature>
<name>A0A2R8CB16_9RHOB</name>
<proteinExistence type="predicted"/>
<evidence type="ECO:0000313" key="3">
    <source>
        <dbReference type="Proteomes" id="UP000244898"/>
    </source>
</evidence>
<protein>
    <submittedName>
        <fullName evidence="2">Uncharacterized protein</fullName>
    </submittedName>
</protein>
<gene>
    <name evidence="2" type="ORF">TRM7615_03093</name>
</gene>
<accession>A0A2R8CB16</accession>
<organism evidence="2 3">
    <name type="scientific">Falsiruegeria mediterranea M17</name>
    <dbReference type="NCBI Taxonomy" id="1200281"/>
    <lineage>
        <taxon>Bacteria</taxon>
        <taxon>Pseudomonadati</taxon>
        <taxon>Pseudomonadota</taxon>
        <taxon>Alphaproteobacteria</taxon>
        <taxon>Rhodobacterales</taxon>
        <taxon>Roseobacteraceae</taxon>
        <taxon>Falsiruegeria</taxon>
    </lineage>
</organism>
<keyword evidence="1" id="KW-0732">Signal</keyword>
<reference evidence="3" key="1">
    <citation type="submission" date="2018-03" db="EMBL/GenBank/DDBJ databases">
        <authorList>
            <person name="Rodrigo-Torres L."/>
            <person name="Arahal R. D."/>
            <person name="Lucena T."/>
        </authorList>
    </citation>
    <scope>NUCLEOTIDE SEQUENCE [LARGE SCALE GENOMIC DNA]</scope>
    <source>
        <strain evidence="3">CECT 7615</strain>
    </source>
</reference>
<keyword evidence="3" id="KW-1185">Reference proteome</keyword>
<dbReference type="OrthoDB" id="7859523at2"/>
<dbReference type="EMBL" id="ONZG01000007">
    <property type="protein sequence ID" value="SPJ29573.1"/>
    <property type="molecule type" value="Genomic_DNA"/>
</dbReference>
<feature type="signal peptide" evidence="1">
    <location>
        <begin position="1"/>
        <end position="25"/>
    </location>
</feature>